<organism evidence="2 3">
    <name type="scientific">Galbibacter orientalis DSM 19592</name>
    <dbReference type="NCBI Taxonomy" id="926559"/>
    <lineage>
        <taxon>Bacteria</taxon>
        <taxon>Pseudomonadati</taxon>
        <taxon>Bacteroidota</taxon>
        <taxon>Flavobacteriia</taxon>
        <taxon>Flavobacteriales</taxon>
        <taxon>Flavobacteriaceae</taxon>
        <taxon>Galbibacter</taxon>
    </lineage>
</organism>
<name>I3C718_9FLAO</name>
<dbReference type="OrthoDB" id="5471072at2"/>
<protein>
    <submittedName>
        <fullName evidence="2">Uncharacterized protein</fullName>
    </submittedName>
</protein>
<gene>
    <name evidence="2" type="ORF">JoomaDRAFT_2432</name>
</gene>
<dbReference type="HOGENOM" id="CLU_113233_0_0_10"/>
<feature type="transmembrane region" description="Helical" evidence="1">
    <location>
        <begin position="50"/>
        <end position="71"/>
    </location>
</feature>
<keyword evidence="3" id="KW-1185">Reference proteome</keyword>
<keyword evidence="1" id="KW-1133">Transmembrane helix</keyword>
<keyword evidence="1" id="KW-0812">Transmembrane</keyword>
<feature type="transmembrane region" description="Helical" evidence="1">
    <location>
        <begin position="21"/>
        <end position="38"/>
    </location>
</feature>
<evidence type="ECO:0000256" key="1">
    <source>
        <dbReference type="SAM" id="Phobius"/>
    </source>
</evidence>
<reference evidence="2 3" key="1">
    <citation type="submission" date="2012-02" db="EMBL/GenBank/DDBJ databases">
        <title>Improved High-Quality Draft genome of Joostella marina DSM 19592.</title>
        <authorList>
            <consortium name="US DOE Joint Genome Institute (JGI-PGF)"/>
            <person name="Lucas S."/>
            <person name="Copeland A."/>
            <person name="Lapidus A."/>
            <person name="Bruce D."/>
            <person name="Goodwin L."/>
            <person name="Pitluck S."/>
            <person name="Peters L."/>
            <person name="Chertkov O."/>
            <person name="Ovchinnikova G."/>
            <person name="Kyrpides N."/>
            <person name="Mavromatis K."/>
            <person name="Detter J.C."/>
            <person name="Han C."/>
            <person name="Land M."/>
            <person name="Hauser L."/>
            <person name="Markowitz V."/>
            <person name="Cheng J.-F."/>
            <person name="Hugenholtz P."/>
            <person name="Woyke T."/>
            <person name="Wu D."/>
            <person name="Tindall B."/>
            <person name="Brambilla E."/>
            <person name="Klenk H.-P."/>
            <person name="Eisen J.A."/>
        </authorList>
    </citation>
    <scope>NUCLEOTIDE SEQUENCE [LARGE SCALE GENOMIC DNA]</scope>
    <source>
        <strain evidence="2 3">DSM 19592</strain>
    </source>
</reference>
<dbReference type="eggNOG" id="ENOG502ZBPZ">
    <property type="taxonomic scope" value="Bacteria"/>
</dbReference>
<dbReference type="AlphaFoldDB" id="I3C718"/>
<proteinExistence type="predicted"/>
<dbReference type="EMBL" id="JH651379">
    <property type="protein sequence ID" value="EIJ39411.1"/>
    <property type="molecule type" value="Genomic_DNA"/>
</dbReference>
<evidence type="ECO:0000313" key="2">
    <source>
        <dbReference type="EMBL" id="EIJ39411.1"/>
    </source>
</evidence>
<dbReference type="STRING" id="926559.JoomaDRAFT_2432"/>
<keyword evidence="1" id="KW-0472">Membrane</keyword>
<dbReference type="Proteomes" id="UP000004690">
    <property type="component" value="Unassembled WGS sequence"/>
</dbReference>
<accession>I3C718</accession>
<evidence type="ECO:0000313" key="3">
    <source>
        <dbReference type="Proteomes" id="UP000004690"/>
    </source>
</evidence>
<sequence>MSFKALPLQPHPIISYLRVGRLLYLSLFLFVLESWIYWKFLQESLQGSSLIWKLFWIWCFLFSFIHIYLVIMDGWSRYQNYKRAKDQFYRYGFNARIAETYLGSKCQRMAAEVAAEELGIEENLKAYYHSRGVKWYHFIPYFMVREPLFLFRKSFWSRTFLEKNYESKFDFRNLQLETDL</sequence>
<dbReference type="RefSeq" id="WP_008612839.1">
    <property type="nucleotide sequence ID" value="NZ_JH651379.1"/>
</dbReference>